<evidence type="ECO:0000256" key="1">
    <source>
        <dbReference type="ARBA" id="ARBA00004141"/>
    </source>
</evidence>
<evidence type="ECO:0000256" key="5">
    <source>
        <dbReference type="SAM" id="MobiDB-lite"/>
    </source>
</evidence>
<evidence type="ECO:0000313" key="9">
    <source>
        <dbReference type="Proteomes" id="UP001301958"/>
    </source>
</evidence>
<dbReference type="Gene3D" id="1.20.1070.10">
    <property type="entry name" value="Rhodopsin 7-helix transmembrane proteins"/>
    <property type="match status" value="1"/>
</dbReference>
<dbReference type="GO" id="GO:0004930">
    <property type="term" value="F:G protein-coupled receptor activity"/>
    <property type="evidence" value="ECO:0007669"/>
    <property type="project" value="InterPro"/>
</dbReference>
<feature type="compositionally biased region" description="Polar residues" evidence="5">
    <location>
        <begin position="327"/>
        <end position="346"/>
    </location>
</feature>
<keyword evidence="4 6" id="KW-0472">Membrane</keyword>
<organism evidence="8 9">
    <name type="scientific">Podospora fimiseda</name>
    <dbReference type="NCBI Taxonomy" id="252190"/>
    <lineage>
        <taxon>Eukaryota</taxon>
        <taxon>Fungi</taxon>
        <taxon>Dikarya</taxon>
        <taxon>Ascomycota</taxon>
        <taxon>Pezizomycotina</taxon>
        <taxon>Sordariomycetes</taxon>
        <taxon>Sordariomycetidae</taxon>
        <taxon>Sordariales</taxon>
        <taxon>Podosporaceae</taxon>
        <taxon>Podospora</taxon>
    </lineage>
</organism>
<protein>
    <submittedName>
        <fullName evidence="8">G-protein coupled receptor</fullName>
    </submittedName>
</protein>
<dbReference type="GO" id="GO:0005886">
    <property type="term" value="C:plasma membrane"/>
    <property type="evidence" value="ECO:0007669"/>
    <property type="project" value="TreeGrafter"/>
</dbReference>
<feature type="transmembrane region" description="Helical" evidence="6">
    <location>
        <begin position="106"/>
        <end position="123"/>
    </location>
</feature>
<feature type="compositionally biased region" description="Low complexity" evidence="5">
    <location>
        <begin position="308"/>
        <end position="326"/>
    </location>
</feature>
<dbReference type="Pfam" id="PF00002">
    <property type="entry name" value="7tm_2"/>
    <property type="match status" value="1"/>
</dbReference>
<sequence>MAPLDIIPGQSGYMNLTSVERDTIERVERFGASLSLLGVLFIFVTYGFSKRVRSVPNTFIFFASIANVGASVACCIGYAGITAGDDSHLCRAQAFLLEMFMQSDPWWSFAMAINVYMVFFMAYNPNNFHKHLWAYCLLCFGVPAIPAFICLFYAPDGQPIYGNATLWCWIGDSYNRLRIYTYYVPIWLCIVLSAVIYVAVGYHVFHQRNQLRNLTLSTQAKDTPGNDLRGSGEKTDDHPGSYGTVTTEVQVTAEQSSDAGCCQPTPPSTPSATSIAPVLPRAILPAPSHHPWASEPPHDPMANYDPESGLSTSTGTTNTRGLGSNSQPNPFTTISSISSTVQPTPKSSLRQRVLSSLNLTQAFNSSIRDPLRKFRYKLRNLDPIKLAYLRTSFVFAISVLVTWTPSSINRVYSTIYPTKTSYGLNLASAVVLPLQGLWNAVIFTATSWTLLKEEWTILTREGWKGSRGRRRRDDWVPGIGMDGKGNGVEFQFRERLGSGQFSPHLKGTGFHLEVGGGQPQTGSGGGGGGRGMVRVIRGGSL</sequence>
<feature type="domain" description="G-protein coupled receptors family 2 profile 2" evidence="7">
    <location>
        <begin position="24"/>
        <end position="209"/>
    </location>
</feature>
<evidence type="ECO:0000313" key="8">
    <source>
        <dbReference type="EMBL" id="KAK4226825.1"/>
    </source>
</evidence>
<feature type="transmembrane region" description="Helical" evidence="6">
    <location>
        <begin position="60"/>
        <end position="81"/>
    </location>
</feature>
<accession>A0AAN7BP11</accession>
<dbReference type="PROSITE" id="PS50261">
    <property type="entry name" value="G_PROTEIN_RECEP_F2_4"/>
    <property type="match status" value="1"/>
</dbReference>
<feature type="transmembrane region" description="Helical" evidence="6">
    <location>
        <begin position="387"/>
        <end position="406"/>
    </location>
</feature>
<comment type="caution">
    <text evidence="8">The sequence shown here is derived from an EMBL/GenBank/DDBJ whole genome shotgun (WGS) entry which is preliminary data.</text>
</comment>
<dbReference type="PANTHER" id="PTHR23112">
    <property type="entry name" value="G PROTEIN-COUPLED RECEPTOR 157-RELATED"/>
    <property type="match status" value="1"/>
</dbReference>
<keyword evidence="9" id="KW-1185">Reference proteome</keyword>
<feature type="region of interest" description="Disordered" evidence="5">
    <location>
        <begin position="217"/>
        <end position="242"/>
    </location>
</feature>
<reference evidence="8" key="2">
    <citation type="submission" date="2023-05" db="EMBL/GenBank/DDBJ databases">
        <authorList>
            <consortium name="Lawrence Berkeley National Laboratory"/>
            <person name="Steindorff A."/>
            <person name="Hensen N."/>
            <person name="Bonometti L."/>
            <person name="Westerberg I."/>
            <person name="Brannstrom I.O."/>
            <person name="Guillou S."/>
            <person name="Cros-Aarteil S."/>
            <person name="Calhoun S."/>
            <person name="Haridas S."/>
            <person name="Kuo A."/>
            <person name="Mondo S."/>
            <person name="Pangilinan J."/>
            <person name="Riley R."/>
            <person name="Labutti K."/>
            <person name="Andreopoulos B."/>
            <person name="Lipzen A."/>
            <person name="Chen C."/>
            <person name="Yanf M."/>
            <person name="Daum C."/>
            <person name="Ng V."/>
            <person name="Clum A."/>
            <person name="Ohm R."/>
            <person name="Martin F."/>
            <person name="Silar P."/>
            <person name="Natvig D."/>
            <person name="Lalanne C."/>
            <person name="Gautier V."/>
            <person name="Ament-Velasquez S.L."/>
            <person name="Kruys A."/>
            <person name="Hutchinson M.I."/>
            <person name="Powell A.J."/>
            <person name="Barry K."/>
            <person name="Miller A.N."/>
            <person name="Grigoriev I.V."/>
            <person name="Debuchy R."/>
            <person name="Gladieux P."/>
            <person name="Thoren M.H."/>
            <person name="Johannesson H."/>
        </authorList>
    </citation>
    <scope>NUCLEOTIDE SEQUENCE</scope>
    <source>
        <strain evidence="8">CBS 990.96</strain>
    </source>
</reference>
<name>A0AAN7BP11_9PEZI</name>
<dbReference type="InterPro" id="IPR017981">
    <property type="entry name" value="GPCR_2-like_7TM"/>
</dbReference>
<feature type="transmembrane region" description="Helical" evidence="6">
    <location>
        <begin position="182"/>
        <end position="205"/>
    </location>
</feature>
<dbReference type="SUPFAM" id="SSF81321">
    <property type="entry name" value="Family A G protein-coupled receptor-like"/>
    <property type="match status" value="1"/>
</dbReference>
<evidence type="ECO:0000256" key="3">
    <source>
        <dbReference type="ARBA" id="ARBA00022989"/>
    </source>
</evidence>
<feature type="transmembrane region" description="Helical" evidence="6">
    <location>
        <begin position="30"/>
        <end position="48"/>
    </location>
</feature>
<keyword evidence="3 6" id="KW-1133">Transmembrane helix</keyword>
<dbReference type="GO" id="GO:0007166">
    <property type="term" value="P:cell surface receptor signaling pathway"/>
    <property type="evidence" value="ECO:0007669"/>
    <property type="project" value="InterPro"/>
</dbReference>
<dbReference type="Proteomes" id="UP001301958">
    <property type="component" value="Unassembled WGS sequence"/>
</dbReference>
<comment type="subcellular location">
    <subcellularLocation>
        <location evidence="1">Membrane</location>
        <topology evidence="1">Multi-pass membrane protein</topology>
    </subcellularLocation>
</comment>
<gene>
    <name evidence="8" type="ORF">QBC38DRAFT_215775</name>
</gene>
<keyword evidence="8" id="KW-0675">Receptor</keyword>
<dbReference type="PANTHER" id="PTHR23112:SF0">
    <property type="entry name" value="TRANSMEMBRANE PROTEIN 116"/>
    <property type="match status" value="1"/>
</dbReference>
<proteinExistence type="predicted"/>
<evidence type="ECO:0000259" key="7">
    <source>
        <dbReference type="PROSITE" id="PS50261"/>
    </source>
</evidence>
<feature type="transmembrane region" description="Helical" evidence="6">
    <location>
        <begin position="132"/>
        <end position="154"/>
    </location>
</feature>
<feature type="region of interest" description="Disordered" evidence="5">
    <location>
        <begin position="286"/>
        <end position="346"/>
    </location>
</feature>
<evidence type="ECO:0000256" key="2">
    <source>
        <dbReference type="ARBA" id="ARBA00022692"/>
    </source>
</evidence>
<evidence type="ECO:0000256" key="4">
    <source>
        <dbReference type="ARBA" id="ARBA00023136"/>
    </source>
</evidence>
<evidence type="ECO:0000256" key="6">
    <source>
        <dbReference type="SAM" id="Phobius"/>
    </source>
</evidence>
<dbReference type="GO" id="GO:0007189">
    <property type="term" value="P:adenylate cyclase-activating G protein-coupled receptor signaling pathway"/>
    <property type="evidence" value="ECO:0007669"/>
    <property type="project" value="TreeGrafter"/>
</dbReference>
<dbReference type="InterPro" id="IPR000832">
    <property type="entry name" value="GPCR_2_secretin-like"/>
</dbReference>
<keyword evidence="2 6" id="KW-0812">Transmembrane</keyword>
<feature type="compositionally biased region" description="Basic and acidic residues" evidence="5">
    <location>
        <begin position="230"/>
        <end position="239"/>
    </location>
</feature>
<dbReference type="EMBL" id="MU865341">
    <property type="protein sequence ID" value="KAK4226825.1"/>
    <property type="molecule type" value="Genomic_DNA"/>
</dbReference>
<reference evidence="8" key="1">
    <citation type="journal article" date="2023" name="Mol. Phylogenet. Evol.">
        <title>Genome-scale phylogeny and comparative genomics of the fungal order Sordariales.</title>
        <authorList>
            <person name="Hensen N."/>
            <person name="Bonometti L."/>
            <person name="Westerberg I."/>
            <person name="Brannstrom I.O."/>
            <person name="Guillou S."/>
            <person name="Cros-Aarteil S."/>
            <person name="Calhoun S."/>
            <person name="Haridas S."/>
            <person name="Kuo A."/>
            <person name="Mondo S."/>
            <person name="Pangilinan J."/>
            <person name="Riley R."/>
            <person name="LaButti K."/>
            <person name="Andreopoulos B."/>
            <person name="Lipzen A."/>
            <person name="Chen C."/>
            <person name="Yan M."/>
            <person name="Daum C."/>
            <person name="Ng V."/>
            <person name="Clum A."/>
            <person name="Steindorff A."/>
            <person name="Ohm R.A."/>
            <person name="Martin F."/>
            <person name="Silar P."/>
            <person name="Natvig D.O."/>
            <person name="Lalanne C."/>
            <person name="Gautier V."/>
            <person name="Ament-Velasquez S.L."/>
            <person name="Kruys A."/>
            <person name="Hutchinson M.I."/>
            <person name="Powell A.J."/>
            <person name="Barry K."/>
            <person name="Miller A.N."/>
            <person name="Grigoriev I.V."/>
            <person name="Debuchy R."/>
            <person name="Gladieux P."/>
            <person name="Hiltunen Thoren M."/>
            <person name="Johannesson H."/>
        </authorList>
    </citation>
    <scope>NUCLEOTIDE SEQUENCE</scope>
    <source>
        <strain evidence="8">CBS 990.96</strain>
    </source>
</reference>
<feature type="transmembrane region" description="Helical" evidence="6">
    <location>
        <begin position="426"/>
        <end position="451"/>
    </location>
</feature>
<dbReference type="AlphaFoldDB" id="A0AAN7BP11"/>